<protein>
    <submittedName>
        <fullName evidence="1">Uncharacterized protein</fullName>
    </submittedName>
</protein>
<dbReference type="EMBL" id="GBRH01279811">
    <property type="protein sequence ID" value="JAD18084.1"/>
    <property type="molecule type" value="Transcribed_RNA"/>
</dbReference>
<organism evidence="1">
    <name type="scientific">Arundo donax</name>
    <name type="common">Giant reed</name>
    <name type="synonym">Donax arundinaceus</name>
    <dbReference type="NCBI Taxonomy" id="35708"/>
    <lineage>
        <taxon>Eukaryota</taxon>
        <taxon>Viridiplantae</taxon>
        <taxon>Streptophyta</taxon>
        <taxon>Embryophyta</taxon>
        <taxon>Tracheophyta</taxon>
        <taxon>Spermatophyta</taxon>
        <taxon>Magnoliopsida</taxon>
        <taxon>Liliopsida</taxon>
        <taxon>Poales</taxon>
        <taxon>Poaceae</taxon>
        <taxon>PACMAD clade</taxon>
        <taxon>Arundinoideae</taxon>
        <taxon>Arundineae</taxon>
        <taxon>Arundo</taxon>
    </lineage>
</organism>
<dbReference type="AlphaFoldDB" id="A0A0A8XVT9"/>
<name>A0A0A8XVT9_ARUDO</name>
<reference evidence="1" key="2">
    <citation type="journal article" date="2015" name="Data Brief">
        <title>Shoot transcriptome of the giant reed, Arundo donax.</title>
        <authorList>
            <person name="Barrero R.A."/>
            <person name="Guerrero F.D."/>
            <person name="Moolhuijzen P."/>
            <person name="Goolsby J.A."/>
            <person name="Tidwell J."/>
            <person name="Bellgard S.E."/>
            <person name="Bellgard M.I."/>
        </authorList>
    </citation>
    <scope>NUCLEOTIDE SEQUENCE</scope>
    <source>
        <tissue evidence="1">Shoot tissue taken approximately 20 cm above the soil surface</tissue>
    </source>
</reference>
<sequence>MWWQMQRNARADQGPCLHAWKWFRSSFKASEKNSQHESLVDVCSYAFRLKSSGLMV</sequence>
<proteinExistence type="predicted"/>
<accession>A0A0A8XVT9</accession>
<evidence type="ECO:0000313" key="1">
    <source>
        <dbReference type="EMBL" id="JAD18084.1"/>
    </source>
</evidence>
<reference evidence="1" key="1">
    <citation type="submission" date="2014-09" db="EMBL/GenBank/DDBJ databases">
        <authorList>
            <person name="Magalhaes I.L.F."/>
            <person name="Oliveira U."/>
            <person name="Santos F.R."/>
            <person name="Vidigal T.H.D.A."/>
            <person name="Brescovit A.D."/>
            <person name="Santos A.J."/>
        </authorList>
    </citation>
    <scope>NUCLEOTIDE SEQUENCE</scope>
    <source>
        <tissue evidence="1">Shoot tissue taken approximately 20 cm above the soil surface</tissue>
    </source>
</reference>